<keyword evidence="4" id="KW-1185">Reference proteome</keyword>
<evidence type="ECO:0000313" key="4">
    <source>
        <dbReference type="Proteomes" id="UP001564626"/>
    </source>
</evidence>
<evidence type="ECO:0000259" key="2">
    <source>
        <dbReference type="Pfam" id="PF25362"/>
    </source>
</evidence>
<dbReference type="InterPro" id="IPR057446">
    <property type="entry name" value="PH_bac"/>
</dbReference>
<keyword evidence="1" id="KW-0812">Transmembrane</keyword>
<feature type="transmembrane region" description="Helical" evidence="1">
    <location>
        <begin position="6"/>
        <end position="22"/>
    </location>
</feature>
<accession>A0ABV4CQC2</accession>
<comment type="caution">
    <text evidence="3">The sequence shown here is derived from an EMBL/GenBank/DDBJ whole genome shotgun (WGS) entry which is preliminary data.</text>
</comment>
<organism evidence="3 4">
    <name type="scientific">Saccharopolyspora cebuensis</name>
    <dbReference type="NCBI Taxonomy" id="418759"/>
    <lineage>
        <taxon>Bacteria</taxon>
        <taxon>Bacillati</taxon>
        <taxon>Actinomycetota</taxon>
        <taxon>Actinomycetes</taxon>
        <taxon>Pseudonocardiales</taxon>
        <taxon>Pseudonocardiaceae</taxon>
        <taxon>Saccharopolyspora</taxon>
    </lineage>
</organism>
<sequence>MDRLIWVLLTIVLIALVFWAMRRGWVNRVRRQQAVLAEFPAPPAELGTVELRPAMTGMYVGTTRAPDWQDRIAVGDIGHRSEGVARLHPSGLLLERTGATALWIPAESIVDARRDHKLANKVVPGAGLLVVRWRLGETELDTGFRFDDKAEHEPWAEAVRGLGPAAVAAHDTTANSRQEDE</sequence>
<reference evidence="3 4" key="1">
    <citation type="submission" date="2024-08" db="EMBL/GenBank/DDBJ databases">
        <title>Genome mining of Saccharopolyspora cebuensis PGLac3 from Nigerian medicinal plant.</title>
        <authorList>
            <person name="Ezeobiora C.E."/>
            <person name="Igbokwe N.H."/>
            <person name="Amin D.H."/>
            <person name="Mendie U.E."/>
        </authorList>
    </citation>
    <scope>NUCLEOTIDE SEQUENCE [LARGE SCALE GENOMIC DNA]</scope>
    <source>
        <strain evidence="3 4">PGLac3</strain>
    </source>
</reference>
<gene>
    <name evidence="3" type="ORF">AB8O55_28125</name>
</gene>
<evidence type="ECO:0000256" key="1">
    <source>
        <dbReference type="SAM" id="Phobius"/>
    </source>
</evidence>
<protein>
    <submittedName>
        <fullName evidence="3">Transporter</fullName>
    </submittedName>
</protein>
<dbReference type="EMBL" id="JBGEHV010000087">
    <property type="protein sequence ID" value="MEY8043296.1"/>
    <property type="molecule type" value="Genomic_DNA"/>
</dbReference>
<keyword evidence="1" id="KW-1133">Transmembrane helix</keyword>
<feature type="domain" description="PH" evidence="2">
    <location>
        <begin position="37"/>
        <end position="159"/>
    </location>
</feature>
<dbReference type="Pfam" id="PF25362">
    <property type="entry name" value="bPH_11"/>
    <property type="match status" value="1"/>
</dbReference>
<evidence type="ECO:0000313" key="3">
    <source>
        <dbReference type="EMBL" id="MEY8043296.1"/>
    </source>
</evidence>
<proteinExistence type="predicted"/>
<keyword evidence="1" id="KW-0472">Membrane</keyword>
<name>A0ABV4CQC2_9PSEU</name>
<dbReference type="RefSeq" id="WP_345362189.1">
    <property type="nucleotide sequence ID" value="NZ_BAABII010000006.1"/>
</dbReference>
<dbReference type="Proteomes" id="UP001564626">
    <property type="component" value="Unassembled WGS sequence"/>
</dbReference>